<sequence length="87" mass="9610">MEEGFPDGKVLIEMRQEVDNETIARLEPRQPGTGAVYEEVDMNGETEMPKVRKACYGYPHGIPDASGGTDQVPELQSYCYGVLGTKE</sequence>
<organism evidence="1 2">
    <name type="scientific">Petralouisia muris</name>
    <dbReference type="NCBI Taxonomy" id="3032872"/>
    <lineage>
        <taxon>Bacteria</taxon>
        <taxon>Bacillati</taxon>
        <taxon>Bacillota</taxon>
        <taxon>Clostridia</taxon>
        <taxon>Lachnospirales</taxon>
        <taxon>Lachnospiraceae</taxon>
        <taxon>Petralouisia</taxon>
    </lineage>
</organism>
<dbReference type="Proteomes" id="UP000304953">
    <property type="component" value="Unassembled WGS sequence"/>
</dbReference>
<reference evidence="1" key="1">
    <citation type="submission" date="2019-04" db="EMBL/GenBank/DDBJ databases">
        <title>Microbes associate with the intestines of laboratory mice.</title>
        <authorList>
            <person name="Navarre W."/>
            <person name="Wong E."/>
            <person name="Huang K."/>
            <person name="Tropini C."/>
            <person name="Ng K."/>
            <person name="Yu B."/>
        </authorList>
    </citation>
    <scope>NUCLEOTIDE SEQUENCE</scope>
    <source>
        <strain evidence="1">NM01_1-7b</strain>
    </source>
</reference>
<protein>
    <submittedName>
        <fullName evidence="1">Uncharacterized protein</fullName>
    </submittedName>
</protein>
<evidence type="ECO:0000313" key="2">
    <source>
        <dbReference type="Proteomes" id="UP000304953"/>
    </source>
</evidence>
<gene>
    <name evidence="1" type="ORF">E5329_27020</name>
</gene>
<keyword evidence="2" id="KW-1185">Reference proteome</keyword>
<comment type="caution">
    <text evidence="1">The sequence shown here is derived from an EMBL/GenBank/DDBJ whole genome shotgun (WGS) entry which is preliminary data.</text>
</comment>
<name>A0AC61RMY9_9FIRM</name>
<dbReference type="EMBL" id="SRYA01000120">
    <property type="protein sequence ID" value="TGY87103.1"/>
    <property type="molecule type" value="Genomic_DNA"/>
</dbReference>
<accession>A0AC61RMY9</accession>
<evidence type="ECO:0000313" key="1">
    <source>
        <dbReference type="EMBL" id="TGY87103.1"/>
    </source>
</evidence>
<proteinExistence type="predicted"/>